<dbReference type="PROSITE" id="PS50110">
    <property type="entry name" value="RESPONSE_REGULATORY"/>
    <property type="match status" value="1"/>
</dbReference>
<feature type="domain" description="OmpR/PhoB-type" evidence="5">
    <location>
        <begin position="126"/>
        <end position="221"/>
    </location>
</feature>
<reference evidence="6" key="2">
    <citation type="submission" date="2020-09" db="EMBL/GenBank/DDBJ databases">
        <authorList>
            <person name="Sun Q."/>
            <person name="Ohkuma M."/>
        </authorList>
    </citation>
    <scope>NUCLEOTIDE SEQUENCE</scope>
    <source>
        <strain evidence="6">JCM 13064</strain>
    </source>
</reference>
<protein>
    <submittedName>
        <fullName evidence="6">Transcriptional regulatory protein CutR</fullName>
    </submittedName>
</protein>
<dbReference type="SMART" id="SM00862">
    <property type="entry name" value="Trans_reg_C"/>
    <property type="match status" value="1"/>
</dbReference>
<keyword evidence="7" id="KW-1185">Reference proteome</keyword>
<dbReference type="PROSITE" id="PS51755">
    <property type="entry name" value="OMPR_PHOB"/>
    <property type="match status" value="1"/>
</dbReference>
<dbReference type="Proteomes" id="UP000645217">
    <property type="component" value="Unassembled WGS sequence"/>
</dbReference>
<evidence type="ECO:0000256" key="3">
    <source>
        <dbReference type="PROSITE-ProRule" id="PRU01091"/>
    </source>
</evidence>
<gene>
    <name evidence="6" type="primary">cutR</name>
    <name evidence="6" type="ORF">GCM10007964_02830</name>
</gene>
<reference evidence="6" key="1">
    <citation type="journal article" date="2014" name="Int. J. Syst. Evol. Microbiol.">
        <title>Complete genome sequence of Corynebacterium casei LMG S-19264T (=DSM 44701T), isolated from a smear-ripened cheese.</title>
        <authorList>
            <consortium name="US DOE Joint Genome Institute (JGI-PGF)"/>
            <person name="Walter F."/>
            <person name="Albersmeier A."/>
            <person name="Kalinowski J."/>
            <person name="Ruckert C."/>
        </authorList>
    </citation>
    <scope>NUCLEOTIDE SEQUENCE</scope>
    <source>
        <strain evidence="6">JCM 13064</strain>
    </source>
</reference>
<sequence length="238" mass="26064">MRILLLEDDADLAEVVALGLRNESYAVDVARTCDGAEEALRTTEYDVACLDLGLPDGDGLDLLRRLAGDAGLRRPGRLLVLTARDAVADRVAGLDAGADDYLTKPFHFDELLARLRALARRGDQHGSIVRVGELTLDLTAHRAWRSGAELFLTAREFSLLRYFMHHPGRVLSAEDLLEHVWDANADPFTSSVRVILSRLRRKLGEPAPIVTITGAGYRLTDATGRSTPAMSRPAEGPR</sequence>
<dbReference type="AlphaFoldDB" id="A0A917QQH2"/>
<feature type="DNA-binding region" description="OmpR/PhoB-type" evidence="3">
    <location>
        <begin position="126"/>
        <end position="221"/>
    </location>
</feature>
<proteinExistence type="predicted"/>
<comment type="caution">
    <text evidence="6">The sequence shown here is derived from an EMBL/GenBank/DDBJ whole genome shotgun (WGS) entry which is preliminary data.</text>
</comment>
<dbReference type="SMART" id="SM00448">
    <property type="entry name" value="REC"/>
    <property type="match status" value="1"/>
</dbReference>
<dbReference type="Gene3D" id="3.40.50.2300">
    <property type="match status" value="1"/>
</dbReference>
<evidence type="ECO:0000259" key="5">
    <source>
        <dbReference type="PROSITE" id="PS51755"/>
    </source>
</evidence>
<dbReference type="Pfam" id="PF00072">
    <property type="entry name" value="Response_reg"/>
    <property type="match status" value="1"/>
</dbReference>
<dbReference type="GO" id="GO:0000156">
    <property type="term" value="F:phosphorelay response regulator activity"/>
    <property type="evidence" value="ECO:0007669"/>
    <property type="project" value="TreeGrafter"/>
</dbReference>
<dbReference type="SUPFAM" id="SSF52172">
    <property type="entry name" value="CheY-like"/>
    <property type="match status" value="1"/>
</dbReference>
<dbReference type="InterPro" id="IPR036388">
    <property type="entry name" value="WH-like_DNA-bd_sf"/>
</dbReference>
<feature type="modified residue" description="4-aspartylphosphate" evidence="2">
    <location>
        <position position="51"/>
    </location>
</feature>
<evidence type="ECO:0000313" key="7">
    <source>
        <dbReference type="Proteomes" id="UP000645217"/>
    </source>
</evidence>
<evidence type="ECO:0000256" key="2">
    <source>
        <dbReference type="PROSITE-ProRule" id="PRU00169"/>
    </source>
</evidence>
<organism evidence="6 7">
    <name type="scientific">Sphaerisporangium melleum</name>
    <dbReference type="NCBI Taxonomy" id="321316"/>
    <lineage>
        <taxon>Bacteria</taxon>
        <taxon>Bacillati</taxon>
        <taxon>Actinomycetota</taxon>
        <taxon>Actinomycetes</taxon>
        <taxon>Streptosporangiales</taxon>
        <taxon>Streptosporangiaceae</taxon>
        <taxon>Sphaerisporangium</taxon>
    </lineage>
</organism>
<feature type="domain" description="Response regulatory" evidence="4">
    <location>
        <begin position="2"/>
        <end position="119"/>
    </location>
</feature>
<dbReference type="Pfam" id="PF00486">
    <property type="entry name" value="Trans_reg_C"/>
    <property type="match status" value="1"/>
</dbReference>
<dbReference type="GO" id="GO:0032993">
    <property type="term" value="C:protein-DNA complex"/>
    <property type="evidence" value="ECO:0007669"/>
    <property type="project" value="TreeGrafter"/>
</dbReference>
<dbReference type="EMBL" id="BMNT01000001">
    <property type="protein sequence ID" value="GGK63130.1"/>
    <property type="molecule type" value="Genomic_DNA"/>
</dbReference>
<dbReference type="PANTHER" id="PTHR48111">
    <property type="entry name" value="REGULATOR OF RPOS"/>
    <property type="match status" value="1"/>
</dbReference>
<dbReference type="Gene3D" id="6.10.250.690">
    <property type="match status" value="1"/>
</dbReference>
<dbReference type="InterPro" id="IPR039420">
    <property type="entry name" value="WalR-like"/>
</dbReference>
<dbReference type="InterPro" id="IPR001789">
    <property type="entry name" value="Sig_transdc_resp-reg_receiver"/>
</dbReference>
<name>A0A917QQH2_9ACTN</name>
<dbReference type="Gene3D" id="1.10.10.10">
    <property type="entry name" value="Winged helix-like DNA-binding domain superfamily/Winged helix DNA-binding domain"/>
    <property type="match status" value="1"/>
</dbReference>
<dbReference type="PANTHER" id="PTHR48111:SF36">
    <property type="entry name" value="TRANSCRIPTIONAL REGULATORY PROTEIN CUTR"/>
    <property type="match status" value="1"/>
</dbReference>
<dbReference type="InterPro" id="IPR001867">
    <property type="entry name" value="OmpR/PhoB-type_DNA-bd"/>
</dbReference>
<dbReference type="GO" id="GO:0000976">
    <property type="term" value="F:transcription cis-regulatory region binding"/>
    <property type="evidence" value="ECO:0007669"/>
    <property type="project" value="TreeGrafter"/>
</dbReference>
<accession>A0A917QQH2</accession>
<keyword evidence="2" id="KW-0597">Phosphoprotein</keyword>
<evidence type="ECO:0000313" key="6">
    <source>
        <dbReference type="EMBL" id="GGK63130.1"/>
    </source>
</evidence>
<evidence type="ECO:0000256" key="1">
    <source>
        <dbReference type="ARBA" id="ARBA00023125"/>
    </source>
</evidence>
<dbReference type="GO" id="GO:0006355">
    <property type="term" value="P:regulation of DNA-templated transcription"/>
    <property type="evidence" value="ECO:0007669"/>
    <property type="project" value="InterPro"/>
</dbReference>
<keyword evidence="1 3" id="KW-0238">DNA-binding</keyword>
<dbReference type="InterPro" id="IPR011006">
    <property type="entry name" value="CheY-like_superfamily"/>
</dbReference>
<dbReference type="CDD" id="cd00383">
    <property type="entry name" value="trans_reg_C"/>
    <property type="match status" value="1"/>
</dbReference>
<evidence type="ECO:0000259" key="4">
    <source>
        <dbReference type="PROSITE" id="PS50110"/>
    </source>
</evidence>
<dbReference type="RefSeq" id="WP_189161052.1">
    <property type="nucleotide sequence ID" value="NZ_BMNT01000001.1"/>
</dbReference>
<dbReference type="GO" id="GO:0005829">
    <property type="term" value="C:cytosol"/>
    <property type="evidence" value="ECO:0007669"/>
    <property type="project" value="TreeGrafter"/>
</dbReference>